<reference evidence="2 3" key="2">
    <citation type="journal article" date="2019" name="G3 (Bethesda)">
        <title>Hybrid Assembly of the Genome of the Entomopathogenic Nematode Steinernema carpocapsae Identifies the X-Chromosome.</title>
        <authorList>
            <person name="Serra L."/>
            <person name="Macchietto M."/>
            <person name="Macias-Munoz A."/>
            <person name="McGill C.J."/>
            <person name="Rodriguez I.M."/>
            <person name="Rodriguez B."/>
            <person name="Murad R."/>
            <person name="Mortazavi A."/>
        </authorList>
    </citation>
    <scope>NUCLEOTIDE SEQUENCE [LARGE SCALE GENOMIC DNA]</scope>
    <source>
        <strain evidence="2 3">ALL</strain>
    </source>
</reference>
<keyword evidence="1" id="KW-0812">Transmembrane</keyword>
<dbReference type="EMBL" id="AZBU02000003">
    <property type="protein sequence ID" value="TKR88328.1"/>
    <property type="molecule type" value="Genomic_DNA"/>
</dbReference>
<comment type="caution">
    <text evidence="2">The sequence shown here is derived from an EMBL/GenBank/DDBJ whole genome shotgun (WGS) entry which is preliminary data.</text>
</comment>
<keyword evidence="3" id="KW-1185">Reference proteome</keyword>
<protein>
    <recommendedName>
        <fullName evidence="4">G-protein coupled receptors family 1 profile domain-containing protein</fullName>
    </recommendedName>
</protein>
<dbReference type="OrthoDB" id="5858623at2759"/>
<dbReference type="AlphaFoldDB" id="A0A4U5NXN0"/>
<evidence type="ECO:0000256" key="1">
    <source>
        <dbReference type="SAM" id="Phobius"/>
    </source>
</evidence>
<feature type="transmembrane region" description="Helical" evidence="1">
    <location>
        <begin position="163"/>
        <end position="191"/>
    </location>
</feature>
<name>A0A4U5NXN0_STECR</name>
<accession>A0A4U5NXN0</accession>
<evidence type="ECO:0000313" key="2">
    <source>
        <dbReference type="EMBL" id="TKR88328.1"/>
    </source>
</evidence>
<keyword evidence="1" id="KW-1133">Transmembrane helix</keyword>
<evidence type="ECO:0000313" key="3">
    <source>
        <dbReference type="Proteomes" id="UP000298663"/>
    </source>
</evidence>
<gene>
    <name evidence="2" type="ORF">L596_012586</name>
</gene>
<reference evidence="2 3" key="1">
    <citation type="journal article" date="2015" name="Genome Biol.">
        <title>Comparative genomics of Steinernema reveals deeply conserved gene regulatory networks.</title>
        <authorList>
            <person name="Dillman A.R."/>
            <person name="Macchietto M."/>
            <person name="Porter C.F."/>
            <person name="Rogers A."/>
            <person name="Williams B."/>
            <person name="Antoshechkin I."/>
            <person name="Lee M.M."/>
            <person name="Goodwin Z."/>
            <person name="Lu X."/>
            <person name="Lewis E.E."/>
            <person name="Goodrich-Blair H."/>
            <person name="Stock S.P."/>
            <person name="Adams B.J."/>
            <person name="Sternberg P.W."/>
            <person name="Mortazavi A."/>
        </authorList>
    </citation>
    <scope>NUCLEOTIDE SEQUENCE [LARGE SCALE GENOMIC DNA]</scope>
    <source>
        <strain evidence="2 3">ALL</strain>
    </source>
</reference>
<feature type="transmembrane region" description="Helical" evidence="1">
    <location>
        <begin position="119"/>
        <end position="143"/>
    </location>
</feature>
<organism evidence="2 3">
    <name type="scientific">Steinernema carpocapsae</name>
    <name type="common">Entomopathogenic nematode</name>
    <dbReference type="NCBI Taxonomy" id="34508"/>
    <lineage>
        <taxon>Eukaryota</taxon>
        <taxon>Metazoa</taxon>
        <taxon>Ecdysozoa</taxon>
        <taxon>Nematoda</taxon>
        <taxon>Chromadorea</taxon>
        <taxon>Rhabditida</taxon>
        <taxon>Tylenchina</taxon>
        <taxon>Panagrolaimomorpha</taxon>
        <taxon>Strongyloidoidea</taxon>
        <taxon>Steinernematidae</taxon>
        <taxon>Steinernema</taxon>
    </lineage>
</organism>
<feature type="transmembrane region" description="Helical" evidence="1">
    <location>
        <begin position="66"/>
        <end position="88"/>
    </location>
</feature>
<dbReference type="InterPro" id="IPR019422">
    <property type="entry name" value="7TM_GPCR_serpentine_rcpt_Srh"/>
</dbReference>
<feature type="transmembrane region" description="Helical" evidence="1">
    <location>
        <begin position="197"/>
        <end position="223"/>
    </location>
</feature>
<dbReference type="Pfam" id="PF10318">
    <property type="entry name" value="7TM_GPCR_Srh"/>
    <property type="match status" value="1"/>
</dbReference>
<sequence>MHPLVCFRLDGLLRFVWRTETVGHGVFGLILLIVVNVATAIFISFQFRFMAIACNRLISQIDAKWGYVYCSCLHILFSGIFIAIYQSWTIRIERYPDVIASDKEGLFCFNPNAPEINIFLAYLFTFVFLIVLGIILFVVLSFYQMHKNKGHIGEATLKMQKLLLWNLMILSGIPISLGGLPLLIAILSVFFHDIPYGQMLCAVCILILVNYGPIMCITSLFLFSRYRKAVVVMVYKLLTREIPLKWLEAVSVAPPTQFRAATTRASISPITQNEATVQTEKKSAKKVFLVR</sequence>
<feature type="transmembrane region" description="Helical" evidence="1">
    <location>
        <begin position="22"/>
        <end position="45"/>
    </location>
</feature>
<keyword evidence="1" id="KW-0472">Membrane</keyword>
<proteinExistence type="predicted"/>
<evidence type="ECO:0008006" key="4">
    <source>
        <dbReference type="Google" id="ProtNLM"/>
    </source>
</evidence>
<dbReference type="Proteomes" id="UP000298663">
    <property type="component" value="Unassembled WGS sequence"/>
</dbReference>